<dbReference type="RefSeq" id="WP_311599457.1">
    <property type="nucleotide sequence ID" value="NZ_JAVREM010000018.1"/>
</dbReference>
<dbReference type="EMBL" id="JAVREM010000018">
    <property type="protein sequence ID" value="MDT0319902.1"/>
    <property type="molecule type" value="Genomic_DNA"/>
</dbReference>
<gene>
    <name evidence="1" type="ORF">RNC47_16310</name>
</gene>
<accession>A0ABU2LRR8</accession>
<organism evidence="1 2">
    <name type="scientific">Streptomyces millisiae</name>
    <dbReference type="NCBI Taxonomy" id="3075542"/>
    <lineage>
        <taxon>Bacteria</taxon>
        <taxon>Bacillati</taxon>
        <taxon>Actinomycetota</taxon>
        <taxon>Actinomycetes</taxon>
        <taxon>Kitasatosporales</taxon>
        <taxon>Streptomycetaceae</taxon>
        <taxon>Streptomyces</taxon>
    </lineage>
</organism>
<name>A0ABU2LRR8_9ACTN</name>
<reference evidence="2" key="1">
    <citation type="submission" date="2023-07" db="EMBL/GenBank/DDBJ databases">
        <title>30 novel species of actinomycetes from the DSMZ collection.</title>
        <authorList>
            <person name="Nouioui I."/>
        </authorList>
    </citation>
    <scope>NUCLEOTIDE SEQUENCE [LARGE SCALE GENOMIC DNA]</scope>
    <source>
        <strain evidence="2">DSM 44918</strain>
    </source>
</reference>
<evidence type="ECO:0000313" key="1">
    <source>
        <dbReference type="EMBL" id="MDT0319902.1"/>
    </source>
</evidence>
<dbReference type="Proteomes" id="UP001183420">
    <property type="component" value="Unassembled WGS sequence"/>
</dbReference>
<keyword evidence="2" id="KW-1185">Reference proteome</keyword>
<sequence>MTVTSRRPGLPEDAPADWHGRGYTAHELSVVYSGVTDLTVDGWTHEPLSSWGTAELPDRRLAVALTGPGASLRFGADSPPRVERRGLITGAF</sequence>
<proteinExistence type="predicted"/>
<comment type="caution">
    <text evidence="1">The sequence shown here is derived from an EMBL/GenBank/DDBJ whole genome shotgun (WGS) entry which is preliminary data.</text>
</comment>
<protein>
    <submittedName>
        <fullName evidence="1">Uncharacterized protein</fullName>
    </submittedName>
</protein>
<evidence type="ECO:0000313" key="2">
    <source>
        <dbReference type="Proteomes" id="UP001183420"/>
    </source>
</evidence>